<dbReference type="InterPro" id="IPR042098">
    <property type="entry name" value="TauD-like_sf"/>
</dbReference>
<comment type="caution">
    <text evidence="2">The sequence shown here is derived from an EMBL/GenBank/DDBJ whole genome shotgun (WGS) entry which is preliminary data.</text>
</comment>
<proteinExistence type="predicted"/>
<dbReference type="Proteomes" id="UP001172102">
    <property type="component" value="Unassembled WGS sequence"/>
</dbReference>
<gene>
    <name evidence="2" type="ORF">B0H67DRAFT_645221</name>
</gene>
<dbReference type="GO" id="GO:0016491">
    <property type="term" value="F:oxidoreductase activity"/>
    <property type="evidence" value="ECO:0007669"/>
    <property type="project" value="UniProtKB-KW"/>
</dbReference>
<organism evidence="2 3">
    <name type="scientific">Lasiosphaeris hirsuta</name>
    <dbReference type="NCBI Taxonomy" id="260670"/>
    <lineage>
        <taxon>Eukaryota</taxon>
        <taxon>Fungi</taxon>
        <taxon>Dikarya</taxon>
        <taxon>Ascomycota</taxon>
        <taxon>Pezizomycotina</taxon>
        <taxon>Sordariomycetes</taxon>
        <taxon>Sordariomycetidae</taxon>
        <taxon>Sordariales</taxon>
        <taxon>Lasiosphaeriaceae</taxon>
        <taxon>Lasiosphaeris</taxon>
    </lineage>
</organism>
<accession>A0AA40DTZ8</accession>
<dbReference type="Gene3D" id="3.60.130.10">
    <property type="entry name" value="Clavaminate synthase-like"/>
    <property type="match status" value="1"/>
</dbReference>
<evidence type="ECO:0000256" key="1">
    <source>
        <dbReference type="ARBA" id="ARBA00023002"/>
    </source>
</evidence>
<name>A0AA40DTZ8_9PEZI</name>
<dbReference type="EMBL" id="JAUKUA010000004">
    <property type="protein sequence ID" value="KAK0715475.1"/>
    <property type="molecule type" value="Genomic_DNA"/>
</dbReference>
<keyword evidence="3" id="KW-1185">Reference proteome</keyword>
<dbReference type="AlphaFoldDB" id="A0AA40DTZ8"/>
<sequence length="143" mass="15522">MRYCCGEASHPATKFIGTSTPSGPSVILPAPYPPDSAYPLSLTPARPDVSLAEITASIAALAASDRLCSLFDRYGAIYFQGLGLRDAHEFSQFTHAFGLCPHYPAYVLFYCVAASGGETPTNNSLVLYQHLRGWFPRFVDVVK</sequence>
<evidence type="ECO:0000313" key="3">
    <source>
        <dbReference type="Proteomes" id="UP001172102"/>
    </source>
</evidence>
<dbReference type="SUPFAM" id="SSF51197">
    <property type="entry name" value="Clavaminate synthase-like"/>
    <property type="match status" value="1"/>
</dbReference>
<evidence type="ECO:0000313" key="2">
    <source>
        <dbReference type="EMBL" id="KAK0715475.1"/>
    </source>
</evidence>
<keyword evidence="1" id="KW-0560">Oxidoreductase</keyword>
<reference evidence="2" key="1">
    <citation type="submission" date="2023-06" db="EMBL/GenBank/DDBJ databases">
        <title>Genome-scale phylogeny and comparative genomics of the fungal order Sordariales.</title>
        <authorList>
            <consortium name="Lawrence Berkeley National Laboratory"/>
            <person name="Hensen N."/>
            <person name="Bonometti L."/>
            <person name="Westerberg I."/>
            <person name="Brannstrom I.O."/>
            <person name="Guillou S."/>
            <person name="Cros-Aarteil S."/>
            <person name="Calhoun S."/>
            <person name="Haridas S."/>
            <person name="Kuo A."/>
            <person name="Mondo S."/>
            <person name="Pangilinan J."/>
            <person name="Riley R."/>
            <person name="Labutti K."/>
            <person name="Andreopoulos B."/>
            <person name="Lipzen A."/>
            <person name="Chen C."/>
            <person name="Yanf M."/>
            <person name="Daum C."/>
            <person name="Ng V."/>
            <person name="Clum A."/>
            <person name="Steindorff A."/>
            <person name="Ohm R."/>
            <person name="Martin F."/>
            <person name="Silar P."/>
            <person name="Natvig D."/>
            <person name="Lalanne C."/>
            <person name="Gautier V."/>
            <person name="Ament-Velasquez S.L."/>
            <person name="Kruys A."/>
            <person name="Hutchinson M.I."/>
            <person name="Powell A.J."/>
            <person name="Barry K."/>
            <person name="Miller A.N."/>
            <person name="Grigoriev I.V."/>
            <person name="Debuchy R."/>
            <person name="Gladieux P."/>
            <person name="Thoren M.H."/>
            <person name="Johannesson H."/>
        </authorList>
    </citation>
    <scope>NUCLEOTIDE SEQUENCE</scope>
    <source>
        <strain evidence="2">SMH4607-1</strain>
    </source>
</reference>
<protein>
    <submittedName>
        <fullName evidence="2">Uncharacterized protein</fullName>
    </submittedName>
</protein>